<evidence type="ECO:0000256" key="1">
    <source>
        <dbReference type="SAM" id="MobiDB-lite"/>
    </source>
</evidence>
<keyword evidence="3" id="KW-1185">Reference proteome</keyword>
<sequence>MLHKCPRQHFTTSAGVGGFKQSDDQSSSPTTMQPLSKTVVPFNNEREAKHCLTDTILNPIDRTGSIWCTYNQPMLKNDFLEQELLSHHAGREGAGSWNLCLCWPAGTVTMAQIAPAPRKLQRSAGWQVQETGRVRGNAEPAVPVAMPPTTCNQRAKEPTCHQGRTDGPLLGGCGCNADLRANAVLFAAAHIHFHTTAWQSNMLTFLCQAKYNTGND</sequence>
<proteinExistence type="predicted"/>
<dbReference type="Proteomes" id="UP001476798">
    <property type="component" value="Unassembled WGS sequence"/>
</dbReference>
<feature type="region of interest" description="Disordered" evidence="1">
    <location>
        <begin position="13"/>
        <end position="36"/>
    </location>
</feature>
<accession>A0ABV0PCN3</accession>
<reference evidence="2 3" key="1">
    <citation type="submission" date="2021-06" db="EMBL/GenBank/DDBJ databases">
        <authorList>
            <person name="Palmer J.M."/>
        </authorList>
    </citation>
    <scope>NUCLEOTIDE SEQUENCE [LARGE SCALE GENOMIC DNA]</scope>
    <source>
        <strain evidence="2 3">GA_2019</strain>
        <tissue evidence="2">Muscle</tissue>
    </source>
</reference>
<feature type="compositionally biased region" description="Polar residues" evidence="1">
    <location>
        <begin position="24"/>
        <end position="36"/>
    </location>
</feature>
<organism evidence="2 3">
    <name type="scientific">Goodea atripinnis</name>
    <dbReference type="NCBI Taxonomy" id="208336"/>
    <lineage>
        <taxon>Eukaryota</taxon>
        <taxon>Metazoa</taxon>
        <taxon>Chordata</taxon>
        <taxon>Craniata</taxon>
        <taxon>Vertebrata</taxon>
        <taxon>Euteleostomi</taxon>
        <taxon>Actinopterygii</taxon>
        <taxon>Neopterygii</taxon>
        <taxon>Teleostei</taxon>
        <taxon>Neoteleostei</taxon>
        <taxon>Acanthomorphata</taxon>
        <taxon>Ovalentaria</taxon>
        <taxon>Atherinomorphae</taxon>
        <taxon>Cyprinodontiformes</taxon>
        <taxon>Goodeidae</taxon>
        <taxon>Goodea</taxon>
    </lineage>
</organism>
<evidence type="ECO:0000313" key="3">
    <source>
        <dbReference type="Proteomes" id="UP001476798"/>
    </source>
</evidence>
<evidence type="ECO:0000313" key="2">
    <source>
        <dbReference type="EMBL" id="MEQ2181223.1"/>
    </source>
</evidence>
<gene>
    <name evidence="2" type="ORF">GOODEAATRI_009153</name>
</gene>
<comment type="caution">
    <text evidence="2">The sequence shown here is derived from an EMBL/GenBank/DDBJ whole genome shotgun (WGS) entry which is preliminary data.</text>
</comment>
<protein>
    <submittedName>
        <fullName evidence="2">Uncharacterized protein</fullName>
    </submittedName>
</protein>
<name>A0ABV0PCN3_9TELE</name>
<dbReference type="EMBL" id="JAHRIO010070470">
    <property type="protein sequence ID" value="MEQ2181223.1"/>
    <property type="molecule type" value="Genomic_DNA"/>
</dbReference>